<name>A0A072TTR6_MEDTR</name>
<reference evidence="1 3" key="2">
    <citation type="journal article" date="2014" name="BMC Genomics">
        <title>An improved genome release (version Mt4.0) for the model legume Medicago truncatula.</title>
        <authorList>
            <person name="Tang H."/>
            <person name="Krishnakumar V."/>
            <person name="Bidwell S."/>
            <person name="Rosen B."/>
            <person name="Chan A."/>
            <person name="Zhou S."/>
            <person name="Gentzbittel L."/>
            <person name="Childs K.L."/>
            <person name="Yandell M."/>
            <person name="Gundlach H."/>
            <person name="Mayer K.F."/>
            <person name="Schwartz D.C."/>
            <person name="Town C.D."/>
        </authorList>
    </citation>
    <scope>GENOME REANNOTATION</scope>
    <source>
        <strain evidence="1">A17</strain>
        <strain evidence="2 3">cv. Jemalong A17</strain>
    </source>
</reference>
<protein>
    <submittedName>
        <fullName evidence="1 2">Uncharacterized protein</fullName>
    </submittedName>
</protein>
<keyword evidence="3" id="KW-1185">Reference proteome</keyword>
<evidence type="ECO:0000313" key="3">
    <source>
        <dbReference type="Proteomes" id="UP000002051"/>
    </source>
</evidence>
<accession>A0A072TTR6</accession>
<sequence length="86" mass="10400">MRRLFRFHHPKVLQEICRHHRFHEQICHPSVACNNKNHCHKTRQYFHERYDSADNVDIVRFDTFIRVGTLDLVVVCGVSIVHKIFF</sequence>
<dbReference type="HOGENOM" id="CLU_2501396_0_0_1"/>
<dbReference type="Proteomes" id="UP000002051">
    <property type="component" value="Chromosome 8"/>
</dbReference>
<reference evidence="1 3" key="1">
    <citation type="journal article" date="2011" name="Nature">
        <title>The Medicago genome provides insight into the evolution of rhizobial symbioses.</title>
        <authorList>
            <person name="Young N.D."/>
            <person name="Debelle F."/>
            <person name="Oldroyd G.E."/>
            <person name="Geurts R."/>
            <person name="Cannon S.B."/>
            <person name="Udvardi M.K."/>
            <person name="Benedito V.A."/>
            <person name="Mayer K.F."/>
            <person name="Gouzy J."/>
            <person name="Schoof H."/>
            <person name="Van de Peer Y."/>
            <person name="Proost S."/>
            <person name="Cook D.R."/>
            <person name="Meyers B.C."/>
            <person name="Spannagl M."/>
            <person name="Cheung F."/>
            <person name="De Mita S."/>
            <person name="Krishnakumar V."/>
            <person name="Gundlach H."/>
            <person name="Zhou S."/>
            <person name="Mudge J."/>
            <person name="Bharti A.K."/>
            <person name="Murray J.D."/>
            <person name="Naoumkina M.A."/>
            <person name="Rosen B."/>
            <person name="Silverstein K.A."/>
            <person name="Tang H."/>
            <person name="Rombauts S."/>
            <person name="Zhao P.X."/>
            <person name="Zhou P."/>
            <person name="Barbe V."/>
            <person name="Bardou P."/>
            <person name="Bechner M."/>
            <person name="Bellec A."/>
            <person name="Berger A."/>
            <person name="Berges H."/>
            <person name="Bidwell S."/>
            <person name="Bisseling T."/>
            <person name="Choisne N."/>
            <person name="Couloux A."/>
            <person name="Denny R."/>
            <person name="Deshpande S."/>
            <person name="Dai X."/>
            <person name="Doyle J.J."/>
            <person name="Dudez A.M."/>
            <person name="Farmer A.D."/>
            <person name="Fouteau S."/>
            <person name="Franken C."/>
            <person name="Gibelin C."/>
            <person name="Gish J."/>
            <person name="Goldstein S."/>
            <person name="Gonzalez A.J."/>
            <person name="Green P.J."/>
            <person name="Hallab A."/>
            <person name="Hartog M."/>
            <person name="Hua A."/>
            <person name="Humphray S.J."/>
            <person name="Jeong D.H."/>
            <person name="Jing Y."/>
            <person name="Jocker A."/>
            <person name="Kenton S.M."/>
            <person name="Kim D.J."/>
            <person name="Klee K."/>
            <person name="Lai H."/>
            <person name="Lang C."/>
            <person name="Lin S."/>
            <person name="Macmil S.L."/>
            <person name="Magdelenat G."/>
            <person name="Matthews L."/>
            <person name="McCorrison J."/>
            <person name="Monaghan E.L."/>
            <person name="Mun J.H."/>
            <person name="Najar F.Z."/>
            <person name="Nicholson C."/>
            <person name="Noirot C."/>
            <person name="O'Bleness M."/>
            <person name="Paule C.R."/>
            <person name="Poulain J."/>
            <person name="Prion F."/>
            <person name="Qin B."/>
            <person name="Qu C."/>
            <person name="Retzel E.F."/>
            <person name="Riddle C."/>
            <person name="Sallet E."/>
            <person name="Samain S."/>
            <person name="Samson N."/>
            <person name="Sanders I."/>
            <person name="Saurat O."/>
            <person name="Scarpelli C."/>
            <person name="Schiex T."/>
            <person name="Segurens B."/>
            <person name="Severin A.J."/>
            <person name="Sherrier D.J."/>
            <person name="Shi R."/>
            <person name="Sims S."/>
            <person name="Singer S.R."/>
            <person name="Sinharoy S."/>
            <person name="Sterck L."/>
            <person name="Viollet A."/>
            <person name="Wang B.B."/>
            <person name="Wang K."/>
            <person name="Wang M."/>
            <person name="Wang X."/>
            <person name="Warfsmann J."/>
            <person name="Weissenbach J."/>
            <person name="White D.D."/>
            <person name="White J.D."/>
            <person name="Wiley G.B."/>
            <person name="Wincker P."/>
            <person name="Xing Y."/>
            <person name="Yang L."/>
            <person name="Yao Z."/>
            <person name="Ying F."/>
            <person name="Zhai J."/>
            <person name="Zhou L."/>
            <person name="Zuber A."/>
            <person name="Denarie J."/>
            <person name="Dixon R.A."/>
            <person name="May G.D."/>
            <person name="Schwartz D.C."/>
            <person name="Rogers J."/>
            <person name="Quetier F."/>
            <person name="Town C.D."/>
            <person name="Roe B.A."/>
        </authorList>
    </citation>
    <scope>NUCLEOTIDE SEQUENCE [LARGE SCALE GENOMIC DNA]</scope>
    <source>
        <strain evidence="1">A17</strain>
        <strain evidence="2 3">cv. Jemalong A17</strain>
    </source>
</reference>
<reference evidence="2" key="3">
    <citation type="submission" date="2015-04" db="UniProtKB">
        <authorList>
            <consortium name="EnsemblPlants"/>
        </authorList>
    </citation>
    <scope>IDENTIFICATION</scope>
    <source>
        <strain evidence="2">cv. Jemalong A17</strain>
    </source>
</reference>
<evidence type="ECO:0000313" key="2">
    <source>
        <dbReference type="EnsemblPlants" id="KEH20248"/>
    </source>
</evidence>
<organism evidence="1 3">
    <name type="scientific">Medicago truncatula</name>
    <name type="common">Barrel medic</name>
    <name type="synonym">Medicago tribuloides</name>
    <dbReference type="NCBI Taxonomy" id="3880"/>
    <lineage>
        <taxon>Eukaryota</taxon>
        <taxon>Viridiplantae</taxon>
        <taxon>Streptophyta</taxon>
        <taxon>Embryophyta</taxon>
        <taxon>Tracheophyta</taxon>
        <taxon>Spermatophyta</taxon>
        <taxon>Magnoliopsida</taxon>
        <taxon>eudicotyledons</taxon>
        <taxon>Gunneridae</taxon>
        <taxon>Pentapetalae</taxon>
        <taxon>rosids</taxon>
        <taxon>fabids</taxon>
        <taxon>Fabales</taxon>
        <taxon>Fabaceae</taxon>
        <taxon>Papilionoideae</taxon>
        <taxon>50 kb inversion clade</taxon>
        <taxon>NPAAA clade</taxon>
        <taxon>Hologalegina</taxon>
        <taxon>IRL clade</taxon>
        <taxon>Trifolieae</taxon>
        <taxon>Medicago</taxon>
    </lineage>
</organism>
<dbReference type="AlphaFoldDB" id="A0A072TTR6"/>
<proteinExistence type="predicted"/>
<dbReference type="EMBL" id="CM001224">
    <property type="protein sequence ID" value="KEH20248.1"/>
    <property type="molecule type" value="Genomic_DNA"/>
</dbReference>
<gene>
    <name evidence="1" type="ordered locus">MTR_8g070090</name>
</gene>
<dbReference type="EnsemblPlants" id="KEH20248">
    <property type="protein sequence ID" value="KEH20248"/>
    <property type="gene ID" value="MTR_8g070090"/>
</dbReference>
<evidence type="ECO:0000313" key="1">
    <source>
        <dbReference type="EMBL" id="KEH20248.1"/>
    </source>
</evidence>